<evidence type="ECO:0000313" key="12">
    <source>
        <dbReference type="Proteomes" id="UP000027265"/>
    </source>
</evidence>
<dbReference type="GO" id="GO:0016020">
    <property type="term" value="C:membrane"/>
    <property type="evidence" value="ECO:0007669"/>
    <property type="project" value="UniProtKB-SubCell"/>
</dbReference>
<keyword evidence="3 9" id="KW-0813">Transport</keyword>
<accession>A0A067PYY4</accession>
<evidence type="ECO:0000256" key="9">
    <source>
        <dbReference type="RuleBase" id="RU000488"/>
    </source>
</evidence>
<dbReference type="InterPro" id="IPR052217">
    <property type="entry name" value="Mito/Peroxisomal_Carrier"/>
</dbReference>
<comment type="similarity">
    <text evidence="2 9">Belongs to the mitochondrial carrier (TC 2.A.29) family.</text>
</comment>
<dbReference type="Gene3D" id="1.50.40.10">
    <property type="entry name" value="Mitochondrial carrier domain"/>
    <property type="match status" value="1"/>
</dbReference>
<organism evidence="11 12">
    <name type="scientific">Jaapia argillacea MUCL 33604</name>
    <dbReference type="NCBI Taxonomy" id="933084"/>
    <lineage>
        <taxon>Eukaryota</taxon>
        <taxon>Fungi</taxon>
        <taxon>Dikarya</taxon>
        <taxon>Basidiomycota</taxon>
        <taxon>Agaricomycotina</taxon>
        <taxon>Agaricomycetes</taxon>
        <taxon>Agaricomycetidae</taxon>
        <taxon>Jaapiales</taxon>
        <taxon>Jaapiaceae</taxon>
        <taxon>Jaapia</taxon>
    </lineage>
</organism>
<dbReference type="HOGENOM" id="CLU_015166_6_3_1"/>
<dbReference type="PANTHER" id="PTHR45939:SF2">
    <property type="entry name" value="CARRIER PROTEIN, PUTATIVE (AFU_ORTHOLOGUE AFUA_2G13870)-RELATED"/>
    <property type="match status" value="1"/>
</dbReference>
<dbReference type="EMBL" id="KL197722">
    <property type="protein sequence ID" value="KDQ56452.1"/>
    <property type="molecule type" value="Genomic_DNA"/>
</dbReference>
<dbReference type="PANTHER" id="PTHR45939">
    <property type="entry name" value="PEROXISOMAL MEMBRANE PROTEIN PMP34-RELATED"/>
    <property type="match status" value="1"/>
</dbReference>
<feature type="transmembrane region" description="Helical" evidence="10">
    <location>
        <begin position="234"/>
        <end position="255"/>
    </location>
</feature>
<keyword evidence="7 8" id="KW-0472">Membrane</keyword>
<dbReference type="STRING" id="933084.A0A067PYY4"/>
<feature type="transmembrane region" description="Helical" evidence="10">
    <location>
        <begin position="74"/>
        <end position="94"/>
    </location>
</feature>
<evidence type="ECO:0000256" key="5">
    <source>
        <dbReference type="ARBA" id="ARBA00022737"/>
    </source>
</evidence>
<feature type="repeat" description="Solcar" evidence="8">
    <location>
        <begin position="230"/>
        <end position="324"/>
    </location>
</feature>
<dbReference type="Pfam" id="PF00153">
    <property type="entry name" value="Mito_carr"/>
    <property type="match status" value="3"/>
</dbReference>
<dbReference type="InParanoid" id="A0A067PYY4"/>
<sequence length="339" mass="37178">MTSTLSPLVQAFSGAVGSATANALTYPLDLVTTRLQITKSKKLRGFLGLIRILRHVIHQHGFDALYDGLLTDTFATILSNFFYFYAYTSLRHILTHRKSLRLSPPSSTQSKSNSRTLLLSVPEELAIGFVAGVLSRAISTPLSVVTARMQAEADGDDDEEVGLLGAEEEERRKDKGVMGVVKRIYGERGLLGFWRGFETTILLSLNPSLTLYLYQLFRRLLLRGPDRVSPNPKQAFVGAAVANSIAVALLYPLILAKTRLQAQPSPSRTSSSSSSLSSSAPTIWHAAYAQDGVAGLYQGLESQILKGFLGQGVTMMVKQRVEAWVVELWVAWVFKKRSG</sequence>
<dbReference type="GO" id="GO:0015217">
    <property type="term" value="F:ADP transmembrane transporter activity"/>
    <property type="evidence" value="ECO:0007669"/>
    <property type="project" value="TreeGrafter"/>
</dbReference>
<dbReference type="Proteomes" id="UP000027265">
    <property type="component" value="Unassembled WGS sequence"/>
</dbReference>
<evidence type="ECO:0000256" key="3">
    <source>
        <dbReference type="ARBA" id="ARBA00022448"/>
    </source>
</evidence>
<protein>
    <recommendedName>
        <fullName evidence="13">Mitochondrial carrier</fullName>
    </recommendedName>
</protein>
<reference evidence="12" key="1">
    <citation type="journal article" date="2014" name="Proc. Natl. Acad. Sci. U.S.A.">
        <title>Extensive sampling of basidiomycete genomes demonstrates inadequacy of the white-rot/brown-rot paradigm for wood decay fungi.</title>
        <authorList>
            <person name="Riley R."/>
            <person name="Salamov A.A."/>
            <person name="Brown D.W."/>
            <person name="Nagy L.G."/>
            <person name="Floudas D."/>
            <person name="Held B.W."/>
            <person name="Levasseur A."/>
            <person name="Lombard V."/>
            <person name="Morin E."/>
            <person name="Otillar R."/>
            <person name="Lindquist E.A."/>
            <person name="Sun H."/>
            <person name="LaButti K.M."/>
            <person name="Schmutz J."/>
            <person name="Jabbour D."/>
            <person name="Luo H."/>
            <person name="Baker S.E."/>
            <person name="Pisabarro A.G."/>
            <person name="Walton J.D."/>
            <person name="Blanchette R.A."/>
            <person name="Henrissat B."/>
            <person name="Martin F."/>
            <person name="Cullen D."/>
            <person name="Hibbett D.S."/>
            <person name="Grigoriev I.V."/>
        </authorList>
    </citation>
    <scope>NUCLEOTIDE SEQUENCE [LARGE SCALE GENOMIC DNA]</scope>
    <source>
        <strain evidence="12">MUCL 33604</strain>
    </source>
</reference>
<dbReference type="PROSITE" id="PS50920">
    <property type="entry name" value="SOLCAR"/>
    <property type="match status" value="3"/>
</dbReference>
<evidence type="ECO:0000313" key="11">
    <source>
        <dbReference type="EMBL" id="KDQ56452.1"/>
    </source>
</evidence>
<keyword evidence="4 8" id="KW-0812">Transmembrane</keyword>
<evidence type="ECO:0000256" key="8">
    <source>
        <dbReference type="PROSITE-ProRule" id="PRU00282"/>
    </source>
</evidence>
<comment type="subcellular location">
    <subcellularLocation>
        <location evidence="1">Membrane</location>
        <topology evidence="1">Multi-pass membrane protein</topology>
    </subcellularLocation>
</comment>
<proteinExistence type="inferred from homology"/>
<dbReference type="SUPFAM" id="SSF103506">
    <property type="entry name" value="Mitochondrial carrier"/>
    <property type="match status" value="1"/>
</dbReference>
<evidence type="ECO:0000256" key="10">
    <source>
        <dbReference type="SAM" id="Phobius"/>
    </source>
</evidence>
<evidence type="ECO:0000256" key="2">
    <source>
        <dbReference type="ARBA" id="ARBA00006375"/>
    </source>
</evidence>
<feature type="repeat" description="Solcar" evidence="8">
    <location>
        <begin position="119"/>
        <end position="220"/>
    </location>
</feature>
<dbReference type="InterPro" id="IPR018108">
    <property type="entry name" value="MCP_transmembrane"/>
</dbReference>
<keyword evidence="6 10" id="KW-1133">Transmembrane helix</keyword>
<evidence type="ECO:0000256" key="4">
    <source>
        <dbReference type="ARBA" id="ARBA00022692"/>
    </source>
</evidence>
<evidence type="ECO:0000256" key="6">
    <source>
        <dbReference type="ARBA" id="ARBA00022989"/>
    </source>
</evidence>
<dbReference type="OrthoDB" id="18574at2759"/>
<keyword evidence="12" id="KW-1185">Reference proteome</keyword>
<evidence type="ECO:0000256" key="7">
    <source>
        <dbReference type="ARBA" id="ARBA00023136"/>
    </source>
</evidence>
<feature type="repeat" description="Solcar" evidence="8">
    <location>
        <begin position="5"/>
        <end position="93"/>
    </location>
</feature>
<gene>
    <name evidence="11" type="ORF">JAAARDRAFT_158528</name>
</gene>
<evidence type="ECO:0000256" key="1">
    <source>
        <dbReference type="ARBA" id="ARBA00004141"/>
    </source>
</evidence>
<feature type="transmembrane region" description="Helical" evidence="10">
    <location>
        <begin position="192"/>
        <end position="214"/>
    </location>
</feature>
<evidence type="ECO:0008006" key="13">
    <source>
        <dbReference type="Google" id="ProtNLM"/>
    </source>
</evidence>
<dbReference type="InterPro" id="IPR023395">
    <property type="entry name" value="MCP_dom_sf"/>
</dbReference>
<keyword evidence="5" id="KW-0677">Repeat</keyword>
<dbReference type="AlphaFoldDB" id="A0A067PYY4"/>
<name>A0A067PYY4_9AGAM</name>